<accession>A0A7N1A7Q3</accession>
<dbReference type="InterPro" id="IPR057441">
    <property type="entry name" value="Beta_prop_At2g24240"/>
</dbReference>
<evidence type="ECO:0000256" key="2">
    <source>
        <dbReference type="SAM" id="MobiDB-lite"/>
    </source>
</evidence>
<feature type="compositionally biased region" description="Basic residues" evidence="2">
    <location>
        <begin position="10"/>
        <end position="19"/>
    </location>
</feature>
<dbReference type="Gramene" id="Kaladp0959s0006.1.v1.1">
    <property type="protein sequence ID" value="Kaladp0959s0006.1.v1.1.CDS.1"/>
    <property type="gene ID" value="Kaladp0959s0006.v1.1"/>
</dbReference>
<evidence type="ECO:0000313" key="4">
    <source>
        <dbReference type="EnsemblPlants" id="Kaladp0959s0006.1.v1.1.CDS.1"/>
    </source>
</evidence>
<proteinExistence type="predicted"/>
<dbReference type="CDD" id="cd18316">
    <property type="entry name" value="BTB_POZ_KCTD-like"/>
    <property type="match status" value="1"/>
</dbReference>
<dbReference type="Pfam" id="PF25279">
    <property type="entry name" value="Beta_prop_At2g24240"/>
    <property type="match status" value="1"/>
</dbReference>
<name>A0A7N1A7Q3_KALFE</name>
<reference evidence="4" key="1">
    <citation type="submission" date="2021-01" db="UniProtKB">
        <authorList>
            <consortium name="EnsemblPlants"/>
        </authorList>
    </citation>
    <scope>IDENTIFICATION</scope>
</reference>
<dbReference type="InterPro" id="IPR036322">
    <property type="entry name" value="WD40_repeat_dom_sf"/>
</dbReference>
<sequence length="472" mass="50906">MPPFAAPMARPHHQSNTHKPKSDTNVVTIDVGGRLFQTTKQTLSLAGPKSILTTALDGLDPGAIPFIDRDPDLFSILLSLLRTGNLPSRARSFDVQDLITEARFYSVETLIFNSLSNPSQFEPFNLEKSTLLPLNGRDAPSSLSITPYGSVHVAHGSKITTFKWSLQKKKTILTQFSAVDSLHALSPAVAAAGATDFSGLQIIDLQKGFVKETLSWENATRSSSTVQAIGASDQHLFASFESGRRNSNAIMIYDVSSLRPAAEIAHCEIYGAEIDSAIPATKLSWVDSYNLLMAAGSHSGPSGVAGSIKLWDLRSGTAAWELKEKLDCFADITVADSMSSLFKIGVNSGEVFVADLRHLGGENPWVCVGDSRRAGRGGGRKEGVGCRIESHGDHVFCSKGGSLEMWSEVLIGAAKSHEDGLEDRVFRSNVMGRAKDGEGGKVTNIGFGGNKMFVTRKDQQVVEVWMSSGRRF</sequence>
<dbReference type="Gene3D" id="2.130.10.10">
    <property type="entry name" value="YVTN repeat-like/Quinoprotein amine dehydrogenase"/>
    <property type="match status" value="1"/>
</dbReference>
<dbReference type="InterPro" id="IPR045068">
    <property type="entry name" value="BACURD1-3"/>
</dbReference>
<dbReference type="InterPro" id="IPR011333">
    <property type="entry name" value="SKP1/BTB/POZ_sf"/>
</dbReference>
<dbReference type="AlphaFoldDB" id="A0A7N1A7Q3"/>
<organism evidence="4 5">
    <name type="scientific">Kalanchoe fedtschenkoi</name>
    <name type="common">Lavender scallops</name>
    <name type="synonym">South American air plant</name>
    <dbReference type="NCBI Taxonomy" id="63787"/>
    <lineage>
        <taxon>Eukaryota</taxon>
        <taxon>Viridiplantae</taxon>
        <taxon>Streptophyta</taxon>
        <taxon>Embryophyta</taxon>
        <taxon>Tracheophyta</taxon>
        <taxon>Spermatophyta</taxon>
        <taxon>Magnoliopsida</taxon>
        <taxon>eudicotyledons</taxon>
        <taxon>Gunneridae</taxon>
        <taxon>Pentapetalae</taxon>
        <taxon>Saxifragales</taxon>
        <taxon>Crassulaceae</taxon>
        <taxon>Kalanchoe</taxon>
    </lineage>
</organism>
<dbReference type="SUPFAM" id="SSF54695">
    <property type="entry name" value="POZ domain"/>
    <property type="match status" value="1"/>
</dbReference>
<comment type="pathway">
    <text evidence="1">Protein modification; protein ubiquitination.</text>
</comment>
<evidence type="ECO:0000256" key="1">
    <source>
        <dbReference type="ARBA" id="ARBA00004906"/>
    </source>
</evidence>
<feature type="domain" description="BTB" evidence="3">
    <location>
        <begin position="25"/>
        <end position="122"/>
    </location>
</feature>
<dbReference type="Proteomes" id="UP000594263">
    <property type="component" value="Unplaced"/>
</dbReference>
<dbReference type="GO" id="GO:0051260">
    <property type="term" value="P:protein homooligomerization"/>
    <property type="evidence" value="ECO:0007669"/>
    <property type="project" value="InterPro"/>
</dbReference>
<dbReference type="Gene3D" id="3.30.710.10">
    <property type="entry name" value="Potassium Channel Kv1.1, Chain A"/>
    <property type="match status" value="1"/>
</dbReference>
<dbReference type="InterPro" id="IPR000210">
    <property type="entry name" value="BTB/POZ_dom"/>
</dbReference>
<dbReference type="EnsemblPlants" id="Kaladp0959s0006.1.v1.1">
    <property type="protein sequence ID" value="Kaladp0959s0006.1.v1.1.CDS.1"/>
    <property type="gene ID" value="Kaladp0959s0006.v1.1"/>
</dbReference>
<dbReference type="PANTHER" id="PTHR11145">
    <property type="entry name" value="BTB/POZ DOMAIN-CONTAINING ADAPTER FOR CUL3-MEDIATED RHOA DEGRADATION PROTEIN FAMILY MEMBER"/>
    <property type="match status" value="1"/>
</dbReference>
<dbReference type="Pfam" id="PF02214">
    <property type="entry name" value="BTB_2"/>
    <property type="match status" value="1"/>
</dbReference>
<evidence type="ECO:0000313" key="5">
    <source>
        <dbReference type="Proteomes" id="UP000594263"/>
    </source>
</evidence>
<dbReference type="SMART" id="SM00225">
    <property type="entry name" value="BTB"/>
    <property type="match status" value="1"/>
</dbReference>
<dbReference type="InterPro" id="IPR015943">
    <property type="entry name" value="WD40/YVTN_repeat-like_dom_sf"/>
</dbReference>
<keyword evidence="5" id="KW-1185">Reference proteome</keyword>
<dbReference type="GO" id="GO:0009737">
    <property type="term" value="P:response to abscisic acid"/>
    <property type="evidence" value="ECO:0007669"/>
    <property type="project" value="EnsemblPlants"/>
</dbReference>
<protein>
    <recommendedName>
        <fullName evidence="3">BTB domain-containing protein</fullName>
    </recommendedName>
</protein>
<dbReference type="SUPFAM" id="SSF50978">
    <property type="entry name" value="WD40 repeat-like"/>
    <property type="match status" value="1"/>
</dbReference>
<dbReference type="InterPro" id="IPR003131">
    <property type="entry name" value="T1-type_BTB"/>
</dbReference>
<evidence type="ECO:0000259" key="3">
    <source>
        <dbReference type="SMART" id="SM00225"/>
    </source>
</evidence>
<dbReference type="OMA" id="MVWEIKE"/>
<feature type="region of interest" description="Disordered" evidence="2">
    <location>
        <begin position="1"/>
        <end position="23"/>
    </location>
</feature>
<dbReference type="PANTHER" id="PTHR11145:SF23">
    <property type="entry name" value="PROTEIN BINDING PROTEIN"/>
    <property type="match status" value="1"/>
</dbReference>